<proteinExistence type="predicted"/>
<evidence type="ECO:0000313" key="2">
    <source>
        <dbReference type="EMBL" id="GGW93376.1"/>
    </source>
</evidence>
<accession>A0A918JNS3</accession>
<keyword evidence="1" id="KW-1133">Transmembrane helix</keyword>
<comment type="caution">
    <text evidence="2">The sequence shown here is derived from an EMBL/GenBank/DDBJ whole genome shotgun (WGS) entry which is preliminary data.</text>
</comment>
<keyword evidence="1" id="KW-0812">Transmembrane</keyword>
<gene>
    <name evidence="2" type="ORF">GCM10011450_24250</name>
</gene>
<feature type="transmembrane region" description="Helical" evidence="1">
    <location>
        <begin position="12"/>
        <end position="29"/>
    </location>
</feature>
<reference evidence="2" key="2">
    <citation type="submission" date="2020-09" db="EMBL/GenBank/DDBJ databases">
        <authorList>
            <person name="Sun Q."/>
            <person name="Kim S."/>
        </authorList>
    </citation>
    <scope>NUCLEOTIDE SEQUENCE</scope>
    <source>
        <strain evidence="2">KCTC 23732</strain>
    </source>
</reference>
<dbReference type="EMBL" id="BMYS01000020">
    <property type="protein sequence ID" value="GGW93376.1"/>
    <property type="molecule type" value="Genomic_DNA"/>
</dbReference>
<keyword evidence="1" id="KW-0472">Membrane</keyword>
<dbReference type="Proteomes" id="UP000608345">
    <property type="component" value="Unassembled WGS sequence"/>
</dbReference>
<evidence type="ECO:0000256" key="1">
    <source>
        <dbReference type="SAM" id="Phobius"/>
    </source>
</evidence>
<keyword evidence="3" id="KW-1185">Reference proteome</keyword>
<reference evidence="2" key="1">
    <citation type="journal article" date="2014" name="Int. J. Syst. Evol. Microbiol.">
        <title>Complete genome sequence of Corynebacterium casei LMG S-19264T (=DSM 44701T), isolated from a smear-ripened cheese.</title>
        <authorList>
            <consortium name="US DOE Joint Genome Institute (JGI-PGF)"/>
            <person name="Walter F."/>
            <person name="Albersmeier A."/>
            <person name="Kalinowski J."/>
            <person name="Ruckert C."/>
        </authorList>
    </citation>
    <scope>NUCLEOTIDE SEQUENCE</scope>
    <source>
        <strain evidence="2">KCTC 23732</strain>
    </source>
</reference>
<evidence type="ECO:0000313" key="3">
    <source>
        <dbReference type="Proteomes" id="UP000608345"/>
    </source>
</evidence>
<dbReference type="AlphaFoldDB" id="A0A918JNS3"/>
<name>A0A918JNS3_9BURK</name>
<sequence length="70" mass="8238">MIIENNVCQKYINIQIFFLIFKLLLNFIDKINPVMKTSRELITCHGEEKVSNIYICKLYSIRVGVSNKEI</sequence>
<protein>
    <submittedName>
        <fullName evidence="2">Uncharacterized protein</fullName>
    </submittedName>
</protein>
<organism evidence="2 3">
    <name type="scientific">Advenella faeciporci</name>
    <dbReference type="NCBI Taxonomy" id="797535"/>
    <lineage>
        <taxon>Bacteria</taxon>
        <taxon>Pseudomonadati</taxon>
        <taxon>Pseudomonadota</taxon>
        <taxon>Betaproteobacteria</taxon>
        <taxon>Burkholderiales</taxon>
        <taxon>Alcaligenaceae</taxon>
    </lineage>
</organism>